<dbReference type="GO" id="GO:0003723">
    <property type="term" value="F:RNA binding"/>
    <property type="evidence" value="ECO:0007669"/>
    <property type="project" value="UniProtKB-UniRule"/>
</dbReference>
<dbReference type="InterPro" id="IPR054170">
    <property type="entry name" value="RlmL_1st"/>
</dbReference>
<dbReference type="Proteomes" id="UP000031433">
    <property type="component" value="Unassembled WGS sequence"/>
</dbReference>
<evidence type="ECO:0000256" key="1">
    <source>
        <dbReference type="ARBA" id="ARBA00022603"/>
    </source>
</evidence>
<name>A0A0C1TRM4_9BACT</name>
<evidence type="ECO:0000313" key="5">
    <source>
        <dbReference type="EMBL" id="KIE43409.1"/>
    </source>
</evidence>
<dbReference type="SMART" id="SM00981">
    <property type="entry name" value="THUMP"/>
    <property type="match status" value="1"/>
</dbReference>
<comment type="caution">
    <text evidence="5">The sequence shown here is derived from an EMBL/GenBank/DDBJ whole genome shotgun (WGS) entry which is preliminary data.</text>
</comment>
<keyword evidence="3" id="KW-0694">RNA-binding</keyword>
<dbReference type="CDD" id="cd11715">
    <property type="entry name" value="THUMP_AdoMetMT"/>
    <property type="match status" value="1"/>
</dbReference>
<dbReference type="InterPro" id="IPR004114">
    <property type="entry name" value="THUMP_dom"/>
</dbReference>
<dbReference type="InterPro" id="IPR002052">
    <property type="entry name" value="DNA_methylase_N6_adenine_CS"/>
</dbReference>
<dbReference type="EMBL" id="JXBL01000001">
    <property type="protein sequence ID" value="KIE43409.1"/>
    <property type="molecule type" value="Genomic_DNA"/>
</dbReference>
<proteinExistence type="predicted"/>
<dbReference type="PROSITE" id="PS00092">
    <property type="entry name" value="N6_MTASE"/>
    <property type="match status" value="1"/>
</dbReference>
<dbReference type="InterPro" id="IPR029063">
    <property type="entry name" value="SAM-dependent_MTases_sf"/>
</dbReference>
<evidence type="ECO:0000256" key="3">
    <source>
        <dbReference type="PROSITE-ProRule" id="PRU00529"/>
    </source>
</evidence>
<gene>
    <name evidence="5" type="ORF">SE37_12610</name>
</gene>
<dbReference type="RefSeq" id="WP_039646858.1">
    <property type="nucleotide sequence ID" value="NZ_JXBL01000001.1"/>
</dbReference>
<dbReference type="PROSITE" id="PS51165">
    <property type="entry name" value="THUMP"/>
    <property type="match status" value="1"/>
</dbReference>
<dbReference type="PANTHER" id="PTHR47313:SF1">
    <property type="entry name" value="RIBOSOMAL RNA LARGE SUBUNIT METHYLTRANSFERASE K_L"/>
    <property type="match status" value="1"/>
</dbReference>
<dbReference type="Gene3D" id="3.30.2130.30">
    <property type="match status" value="1"/>
</dbReference>
<feature type="domain" description="THUMP" evidence="4">
    <location>
        <begin position="60"/>
        <end position="171"/>
    </location>
</feature>
<protein>
    <submittedName>
        <fullName evidence="5">RNA methyltransferase</fullName>
    </submittedName>
</protein>
<evidence type="ECO:0000259" key="4">
    <source>
        <dbReference type="PROSITE" id="PS51165"/>
    </source>
</evidence>
<dbReference type="SUPFAM" id="SSF53335">
    <property type="entry name" value="S-adenosyl-L-methionine-dependent methyltransferases"/>
    <property type="match status" value="1"/>
</dbReference>
<keyword evidence="1 5" id="KW-0489">Methyltransferase</keyword>
<evidence type="ECO:0000313" key="6">
    <source>
        <dbReference type="Proteomes" id="UP000031433"/>
    </source>
</evidence>
<evidence type="ECO:0000256" key="2">
    <source>
        <dbReference type="ARBA" id="ARBA00022679"/>
    </source>
</evidence>
<sequence length="391" mass="42890">MSSVIVRKRTAVTPLSGEHAFFATTAKGVEDVLAAEMRSLGFRGVAIERGGVRFTGDLAACYRANLWLRTASRILVPLAQFPCDSPQRLYDGVRSIQWNDWLTPDMTLAVESTLRDSVLTHSGFVALKAKDAIVDTIRDRHGRRPNVNPRQPDLGVHVHLARNVCTVSLDSSGASLDRRGYRTDAGEAPLRETLAAALVEITGWDGTVPLLDPMCGSGTILVEAALKALNRAPGLIRERFGFQHWPGFDSSLWRRLVTEARQGERTSLPAPLLGSDQQTDLLAIAAANARRAGVEQHITFTSGDMRDLAPPPAPGVILFNPPYGRRLGEEEELRGLYRQIGDVLKQRCAGYAAWLLTGGTELAKAVGLRASRRIVLFNGPLECRFLRFDLY</sequence>
<reference evidence="5 6" key="1">
    <citation type="submission" date="2015-01" db="EMBL/GenBank/DDBJ databases">
        <title>Genome sequence of the anaerobic bacterium Geobacter soli GSS01, a dissimilatory Fe(III) reducer from soil.</title>
        <authorList>
            <person name="Yang G."/>
            <person name="Zhou S."/>
        </authorList>
    </citation>
    <scope>NUCLEOTIDE SEQUENCE [LARGE SCALE GENOMIC DNA]</scope>
    <source>
        <strain evidence="5 6">GSS01</strain>
    </source>
</reference>
<accession>A0A0C1TRM4</accession>
<dbReference type="InterPro" id="IPR000241">
    <property type="entry name" value="RlmKL-like_Mtase"/>
</dbReference>
<keyword evidence="6" id="KW-1185">Reference proteome</keyword>
<dbReference type="PANTHER" id="PTHR47313">
    <property type="entry name" value="RIBOSOMAL RNA LARGE SUBUNIT METHYLTRANSFERASE K/L"/>
    <property type="match status" value="1"/>
</dbReference>
<dbReference type="Pfam" id="PF22020">
    <property type="entry name" value="RlmL_1st"/>
    <property type="match status" value="1"/>
</dbReference>
<dbReference type="Gene3D" id="3.40.50.150">
    <property type="entry name" value="Vaccinia Virus protein VP39"/>
    <property type="match status" value="1"/>
</dbReference>
<dbReference type="GO" id="GO:0070043">
    <property type="term" value="F:rRNA (guanine-N7-)-methyltransferase activity"/>
    <property type="evidence" value="ECO:0007669"/>
    <property type="project" value="TreeGrafter"/>
</dbReference>
<dbReference type="Pfam" id="PF02926">
    <property type="entry name" value="THUMP"/>
    <property type="match status" value="1"/>
</dbReference>
<dbReference type="AlphaFoldDB" id="A0A0C1TRM4"/>
<dbReference type="Pfam" id="PF01170">
    <property type="entry name" value="UPF0020"/>
    <property type="match status" value="1"/>
</dbReference>
<keyword evidence="2 5" id="KW-0808">Transferase</keyword>
<organism evidence="5 6">
    <name type="scientific">Geobacter soli</name>
    <dbReference type="NCBI Taxonomy" id="1510391"/>
    <lineage>
        <taxon>Bacteria</taxon>
        <taxon>Pseudomonadati</taxon>
        <taxon>Thermodesulfobacteriota</taxon>
        <taxon>Desulfuromonadia</taxon>
        <taxon>Geobacterales</taxon>
        <taxon>Geobacteraceae</taxon>
        <taxon>Geobacter</taxon>
    </lineage>
</organism>
<dbReference type="GO" id="GO:0008990">
    <property type="term" value="F:rRNA (guanine-N2-)-methyltransferase activity"/>
    <property type="evidence" value="ECO:0007669"/>
    <property type="project" value="TreeGrafter"/>
</dbReference>